<protein>
    <submittedName>
        <fullName evidence="8">Glycosyl transferase family 2</fullName>
    </submittedName>
</protein>
<feature type="transmembrane region" description="Helical" evidence="6">
    <location>
        <begin position="289"/>
        <end position="306"/>
    </location>
</feature>
<dbReference type="InterPro" id="IPR001173">
    <property type="entry name" value="Glyco_trans_2-like"/>
</dbReference>
<evidence type="ECO:0000256" key="2">
    <source>
        <dbReference type="ARBA" id="ARBA00022475"/>
    </source>
</evidence>
<dbReference type="Pfam" id="PF00535">
    <property type="entry name" value="Glycos_transf_2"/>
    <property type="match status" value="1"/>
</dbReference>
<keyword evidence="5 6" id="KW-0472">Membrane</keyword>
<keyword evidence="2" id="KW-1003">Cell membrane</keyword>
<accession>A0A370DXH5</accession>
<evidence type="ECO:0000256" key="5">
    <source>
        <dbReference type="ARBA" id="ARBA00023136"/>
    </source>
</evidence>
<proteinExistence type="predicted"/>
<dbReference type="SUPFAM" id="SSF53448">
    <property type="entry name" value="Nucleotide-diphospho-sugar transferases"/>
    <property type="match status" value="1"/>
</dbReference>
<dbReference type="Gene3D" id="3.90.550.10">
    <property type="entry name" value="Spore Coat Polysaccharide Biosynthesis Protein SpsA, Chain A"/>
    <property type="match status" value="1"/>
</dbReference>
<comment type="caution">
    <text evidence="8">The sequence shown here is derived from an EMBL/GenBank/DDBJ whole genome shotgun (WGS) entry which is preliminary data.</text>
</comment>
<keyword evidence="6" id="KW-0812">Transmembrane</keyword>
<dbReference type="InterPro" id="IPR026461">
    <property type="entry name" value="Trfase_2_rSAM/seldom_assoc"/>
</dbReference>
<dbReference type="Proteomes" id="UP000255508">
    <property type="component" value="Unassembled WGS sequence"/>
</dbReference>
<keyword evidence="6" id="KW-1133">Transmembrane helix</keyword>
<dbReference type="PANTHER" id="PTHR43646">
    <property type="entry name" value="GLYCOSYLTRANSFERASE"/>
    <property type="match status" value="1"/>
</dbReference>
<sequence>MSPHPSDKQPSLCVIIPTLNEGRQLPSLLNQLLEQEAIDLEIVVADGGSHDDTVALAARAGAKVAETTPGRGRQMNGALSQCNAPYLLFLHADSELTSRSQLSDALKSLQQQIAAAGHQRIAGHFRLRFLRDNPGRNLTYRYYEEKSALNRMECTNGDQGFLMSQDFFNQLGGFDESLGFLEDQRLAETIRLKGCWITLPGELQTSARRFEKEGLGRRMILSALIMNFHQIGFIEFFQRAGKVYRNQNETGPLQLSPIFQLIDSLNREAKPGVARKRWVATGHYVLGHAWQPFFYFDITLLYFFGFKKRLFLTLHDRIFKPLTSFVLFDYLTAGLVWLWFRASWLFFRYREKVARSTPHA</sequence>
<organism evidence="8 9">
    <name type="scientific">endosymbiont of Lamellibrachia luymesi</name>
    <dbReference type="NCBI Taxonomy" id="2200907"/>
    <lineage>
        <taxon>Bacteria</taxon>
        <taxon>Pseudomonadati</taxon>
        <taxon>Pseudomonadota</taxon>
        <taxon>Gammaproteobacteria</taxon>
        <taxon>sulfur-oxidizing symbionts</taxon>
    </lineage>
</organism>
<evidence type="ECO:0000313" key="8">
    <source>
        <dbReference type="EMBL" id="RDH90878.1"/>
    </source>
</evidence>
<name>A0A370DXH5_9GAMM</name>
<comment type="subcellular location">
    <subcellularLocation>
        <location evidence="1">Cell membrane</location>
    </subcellularLocation>
</comment>
<feature type="domain" description="Glycosyltransferase 2-like" evidence="7">
    <location>
        <begin position="13"/>
        <end position="170"/>
    </location>
</feature>
<evidence type="ECO:0000256" key="6">
    <source>
        <dbReference type="SAM" id="Phobius"/>
    </source>
</evidence>
<dbReference type="GO" id="GO:0005886">
    <property type="term" value="C:plasma membrane"/>
    <property type="evidence" value="ECO:0007669"/>
    <property type="project" value="UniProtKB-SubCell"/>
</dbReference>
<dbReference type="GO" id="GO:0016757">
    <property type="term" value="F:glycosyltransferase activity"/>
    <property type="evidence" value="ECO:0007669"/>
    <property type="project" value="UniProtKB-KW"/>
</dbReference>
<dbReference type="PANTHER" id="PTHR43646:SF2">
    <property type="entry name" value="GLYCOSYLTRANSFERASE 2-LIKE DOMAIN-CONTAINING PROTEIN"/>
    <property type="match status" value="1"/>
</dbReference>
<evidence type="ECO:0000313" key="9">
    <source>
        <dbReference type="Proteomes" id="UP000255508"/>
    </source>
</evidence>
<keyword evidence="3" id="KW-0328">Glycosyltransferase</keyword>
<evidence type="ECO:0000256" key="3">
    <source>
        <dbReference type="ARBA" id="ARBA00022676"/>
    </source>
</evidence>
<reference evidence="8 9" key="1">
    <citation type="journal article" date="2018" name="ISME J.">
        <title>Endosymbiont genomes yield clues of tubeworm success.</title>
        <authorList>
            <person name="Li Y."/>
            <person name="Liles M.R."/>
            <person name="Halanych K.M."/>
        </authorList>
    </citation>
    <scope>NUCLEOTIDE SEQUENCE [LARGE SCALE GENOMIC DNA]</scope>
    <source>
        <strain evidence="8">A1422</strain>
    </source>
</reference>
<dbReference type="AlphaFoldDB" id="A0A370DXH5"/>
<feature type="transmembrane region" description="Helical" evidence="6">
    <location>
        <begin position="318"/>
        <end position="340"/>
    </location>
</feature>
<dbReference type="InterPro" id="IPR029044">
    <property type="entry name" value="Nucleotide-diphossugar_trans"/>
</dbReference>
<feature type="transmembrane region" description="Helical" evidence="6">
    <location>
        <begin position="219"/>
        <end position="237"/>
    </location>
</feature>
<dbReference type="EMBL" id="QFXD01000147">
    <property type="protein sequence ID" value="RDH90878.1"/>
    <property type="molecule type" value="Genomic_DNA"/>
</dbReference>
<evidence type="ECO:0000256" key="1">
    <source>
        <dbReference type="ARBA" id="ARBA00004236"/>
    </source>
</evidence>
<dbReference type="NCBIfam" id="TIGR04283">
    <property type="entry name" value="glyco_like_mftF"/>
    <property type="match status" value="1"/>
</dbReference>
<evidence type="ECO:0000256" key="4">
    <source>
        <dbReference type="ARBA" id="ARBA00022679"/>
    </source>
</evidence>
<evidence type="ECO:0000259" key="7">
    <source>
        <dbReference type="Pfam" id="PF00535"/>
    </source>
</evidence>
<keyword evidence="4 8" id="KW-0808">Transferase</keyword>
<gene>
    <name evidence="8" type="ORF">DIZ79_07925</name>
</gene>